<sequence length="299" mass="33017">MMSLRTIARSAPRALARASTASAALSRCQRTSSSLLRARPTSFLRTQQVSAFSTSLYRRAPAGEVDEELSAKLASEIEFENDVNQNEPLPASVKDFLENSPFKVEDIPGKEDVTLTRTFGDEKITVSFSIADLHNYEPDMLEDQAMEDELDDLESGRNSQDQRGAADLAQEANEDLEAGSDEAAVPCRLNIVIEKPGKGALNVEALAQDGAIVVENLYYYADPKLAHSTDANAVHAAQETYPGPPFGSLDEDLQILMERYLEERGITQALALFAPDYMDVKEQREYMAWLKNVKSFIDA</sequence>
<organism evidence="2 3">
    <name type="scientific">Thermothielavioides terrestris (strain ATCC 38088 / NRRL 8126)</name>
    <name type="common">Thielavia terrestris</name>
    <dbReference type="NCBI Taxonomy" id="578455"/>
    <lineage>
        <taxon>Eukaryota</taxon>
        <taxon>Fungi</taxon>
        <taxon>Dikarya</taxon>
        <taxon>Ascomycota</taxon>
        <taxon>Pezizomycotina</taxon>
        <taxon>Sordariomycetes</taxon>
        <taxon>Sordariomycetidae</taxon>
        <taxon>Sordariales</taxon>
        <taxon>Chaetomiaceae</taxon>
        <taxon>Thermothielavioides</taxon>
        <taxon>Thermothielavioides terrestris</taxon>
    </lineage>
</organism>
<dbReference type="KEGG" id="ttt:THITE_2117409"/>
<dbReference type="Gene3D" id="3.10.280.10">
    <property type="entry name" value="Mitochondrial glycoprotein"/>
    <property type="match status" value="1"/>
</dbReference>
<evidence type="ECO:0008006" key="4">
    <source>
        <dbReference type="Google" id="ProtNLM"/>
    </source>
</evidence>
<evidence type="ECO:0000256" key="1">
    <source>
        <dbReference type="SAM" id="MobiDB-lite"/>
    </source>
</evidence>
<dbReference type="SUPFAM" id="SSF54529">
    <property type="entry name" value="Mitochondrial glycoprotein MAM33-like"/>
    <property type="match status" value="1"/>
</dbReference>
<name>G2R811_THETT</name>
<dbReference type="OrthoDB" id="278212at2759"/>
<keyword evidence="3" id="KW-1185">Reference proteome</keyword>
<dbReference type="InterPro" id="IPR003428">
    <property type="entry name" value="MAM33"/>
</dbReference>
<dbReference type="PANTHER" id="PTHR10826">
    <property type="entry name" value="COMPLEMENT COMPONENT 1"/>
    <property type="match status" value="1"/>
</dbReference>
<dbReference type="Pfam" id="PF02330">
    <property type="entry name" value="MAM33"/>
    <property type="match status" value="1"/>
</dbReference>
<dbReference type="AlphaFoldDB" id="G2R811"/>
<dbReference type="STRING" id="578455.G2R811"/>
<feature type="region of interest" description="Disordered" evidence="1">
    <location>
        <begin position="149"/>
        <end position="168"/>
    </location>
</feature>
<dbReference type="PANTHER" id="PTHR10826:SF1">
    <property type="entry name" value="COMPLEMENT COMPONENT 1 Q SUBCOMPONENT-BINDING PROTEIN, MITOCHONDRIAL"/>
    <property type="match status" value="1"/>
</dbReference>
<evidence type="ECO:0000313" key="2">
    <source>
        <dbReference type="EMBL" id="AEO68070.1"/>
    </source>
</evidence>
<evidence type="ECO:0000313" key="3">
    <source>
        <dbReference type="Proteomes" id="UP000008181"/>
    </source>
</evidence>
<accession>G2R811</accession>
<dbReference type="HOGENOM" id="CLU_072692_0_0_1"/>
<dbReference type="RefSeq" id="XP_003654406.1">
    <property type="nucleotide sequence ID" value="XM_003654358.1"/>
</dbReference>
<dbReference type="Proteomes" id="UP000008181">
    <property type="component" value="Chromosome 3"/>
</dbReference>
<dbReference type="InterPro" id="IPR036561">
    <property type="entry name" value="MAM33_sf"/>
</dbReference>
<protein>
    <recommendedName>
        <fullName evidence="4">Mitochondrial glyco protein</fullName>
    </recommendedName>
</protein>
<dbReference type="GeneID" id="11516429"/>
<gene>
    <name evidence="2" type="ORF">THITE_2117409</name>
</gene>
<dbReference type="eggNOG" id="KOG2536">
    <property type="taxonomic scope" value="Eukaryota"/>
</dbReference>
<proteinExistence type="predicted"/>
<dbReference type="EMBL" id="CP003011">
    <property type="protein sequence ID" value="AEO68070.1"/>
    <property type="molecule type" value="Genomic_DNA"/>
</dbReference>
<dbReference type="GO" id="GO:0005759">
    <property type="term" value="C:mitochondrial matrix"/>
    <property type="evidence" value="ECO:0007669"/>
    <property type="project" value="InterPro"/>
</dbReference>
<reference evidence="2 3" key="1">
    <citation type="journal article" date="2011" name="Nat. Biotechnol.">
        <title>Comparative genomic analysis of the thermophilic biomass-degrading fungi Myceliophthora thermophila and Thielavia terrestris.</title>
        <authorList>
            <person name="Berka R.M."/>
            <person name="Grigoriev I.V."/>
            <person name="Otillar R."/>
            <person name="Salamov A."/>
            <person name="Grimwood J."/>
            <person name="Reid I."/>
            <person name="Ishmael N."/>
            <person name="John T."/>
            <person name="Darmond C."/>
            <person name="Moisan M.-C."/>
            <person name="Henrissat B."/>
            <person name="Coutinho P.M."/>
            <person name="Lombard V."/>
            <person name="Natvig D.O."/>
            <person name="Lindquist E."/>
            <person name="Schmutz J."/>
            <person name="Lucas S."/>
            <person name="Harris P."/>
            <person name="Powlowski J."/>
            <person name="Bellemare A."/>
            <person name="Taylor D."/>
            <person name="Butler G."/>
            <person name="de Vries R.P."/>
            <person name="Allijn I.E."/>
            <person name="van den Brink J."/>
            <person name="Ushinsky S."/>
            <person name="Storms R."/>
            <person name="Powell A.J."/>
            <person name="Paulsen I.T."/>
            <person name="Elbourne L.D.H."/>
            <person name="Baker S.E."/>
            <person name="Magnuson J."/>
            <person name="LaBoissiere S."/>
            <person name="Clutterbuck A.J."/>
            <person name="Martinez D."/>
            <person name="Wogulis M."/>
            <person name="de Leon A.L."/>
            <person name="Rey M.W."/>
            <person name="Tsang A."/>
        </authorList>
    </citation>
    <scope>NUCLEOTIDE SEQUENCE [LARGE SCALE GENOMIC DNA]</scope>
    <source>
        <strain evidence="3">ATCC 38088 / NRRL 8126</strain>
    </source>
</reference>
<dbReference type="GO" id="GO:0042256">
    <property type="term" value="P:cytosolic ribosome assembly"/>
    <property type="evidence" value="ECO:0007669"/>
    <property type="project" value="TreeGrafter"/>
</dbReference>